<name>A0AA39YAU8_9PEZI</name>
<sequence length="297" mass="33920">MRLINTHTLKLEEFHGSIPPYAILSHRWETEEVTFDDYPTQVDLPSDDAMKGFRKIRYCVDQAKKDGLDYCWVDTCCIDKSSSAELTEAINSMYAWYRDSVICYIYLSDVSTSITAVDSRMDDETAALLHYEIGSSQWFRRGWTLQELLAPRRRTFYNASWSKIMDLDKPDGRVSRVESRSPAYQLSVGLTDTIAIATGISKDVLKTFSSTSTNWSVALKMSWASNRQTTRIEDVAYSLMGIFDINMPLLYGEGAKAFLRLQEEIMKTTYDHTIFCWSDPSATCFIRFVYGDLAGSP</sequence>
<dbReference type="InterPro" id="IPR010730">
    <property type="entry name" value="HET"/>
</dbReference>
<dbReference type="AlphaFoldDB" id="A0AA39YAU8"/>
<keyword evidence="4" id="KW-1185">Reference proteome</keyword>
<organism evidence="3 4">
    <name type="scientific">Cercophora newfieldiana</name>
    <dbReference type="NCBI Taxonomy" id="92897"/>
    <lineage>
        <taxon>Eukaryota</taxon>
        <taxon>Fungi</taxon>
        <taxon>Dikarya</taxon>
        <taxon>Ascomycota</taxon>
        <taxon>Pezizomycotina</taxon>
        <taxon>Sordariomycetes</taxon>
        <taxon>Sordariomycetidae</taxon>
        <taxon>Sordariales</taxon>
        <taxon>Lasiosphaeriaceae</taxon>
        <taxon>Cercophora</taxon>
    </lineage>
</organism>
<dbReference type="Pfam" id="PF06985">
    <property type="entry name" value="HET"/>
    <property type="match status" value="1"/>
</dbReference>
<reference evidence="3" key="1">
    <citation type="submission" date="2023-06" db="EMBL/GenBank/DDBJ databases">
        <title>Genome-scale phylogeny and comparative genomics of the fungal order Sordariales.</title>
        <authorList>
            <consortium name="Lawrence Berkeley National Laboratory"/>
            <person name="Hensen N."/>
            <person name="Bonometti L."/>
            <person name="Westerberg I."/>
            <person name="Brannstrom I.O."/>
            <person name="Guillou S."/>
            <person name="Cros-Aarteil S."/>
            <person name="Calhoun S."/>
            <person name="Haridas S."/>
            <person name="Kuo A."/>
            <person name="Mondo S."/>
            <person name="Pangilinan J."/>
            <person name="Riley R."/>
            <person name="Labutti K."/>
            <person name="Andreopoulos B."/>
            <person name="Lipzen A."/>
            <person name="Chen C."/>
            <person name="Yanf M."/>
            <person name="Daum C."/>
            <person name="Ng V."/>
            <person name="Clum A."/>
            <person name="Steindorff A."/>
            <person name="Ohm R."/>
            <person name="Martin F."/>
            <person name="Silar P."/>
            <person name="Natvig D."/>
            <person name="Lalanne C."/>
            <person name="Gautier V."/>
            <person name="Ament-Velasquez S.L."/>
            <person name="Kruys A."/>
            <person name="Hutchinson M.I."/>
            <person name="Powell A.J."/>
            <person name="Barry K."/>
            <person name="Miller A.N."/>
            <person name="Grigoriev I.V."/>
            <person name="Debuchy R."/>
            <person name="Gladieux P."/>
            <person name="Thoren M.H."/>
            <person name="Johannesson H."/>
        </authorList>
    </citation>
    <scope>NUCLEOTIDE SEQUENCE</scope>
    <source>
        <strain evidence="3">SMH2532-1</strain>
    </source>
</reference>
<feature type="domain" description="Heterokaryon incompatibility" evidence="1">
    <location>
        <begin position="21"/>
        <end position="147"/>
    </location>
</feature>
<evidence type="ECO:0000313" key="4">
    <source>
        <dbReference type="Proteomes" id="UP001174936"/>
    </source>
</evidence>
<evidence type="ECO:0000259" key="2">
    <source>
        <dbReference type="Pfam" id="PF26640"/>
    </source>
</evidence>
<dbReference type="Pfam" id="PF26640">
    <property type="entry name" value="DUF8212"/>
    <property type="match status" value="1"/>
</dbReference>
<dbReference type="InterPro" id="IPR058525">
    <property type="entry name" value="DUF8212"/>
</dbReference>
<protein>
    <submittedName>
        <fullName evidence="3">Heterokaryon incompatibility protein-domain-containing protein</fullName>
    </submittedName>
</protein>
<dbReference type="EMBL" id="JAULSV010000003">
    <property type="protein sequence ID" value="KAK0649143.1"/>
    <property type="molecule type" value="Genomic_DNA"/>
</dbReference>
<comment type="caution">
    <text evidence="3">The sequence shown here is derived from an EMBL/GenBank/DDBJ whole genome shotgun (WGS) entry which is preliminary data.</text>
</comment>
<gene>
    <name evidence="3" type="ORF">B0T16DRAFT_428036</name>
</gene>
<dbReference type="PANTHER" id="PTHR10622:SF10">
    <property type="entry name" value="HET DOMAIN-CONTAINING PROTEIN"/>
    <property type="match status" value="1"/>
</dbReference>
<dbReference type="Proteomes" id="UP001174936">
    <property type="component" value="Unassembled WGS sequence"/>
</dbReference>
<feature type="domain" description="DUF8212" evidence="2">
    <location>
        <begin position="256"/>
        <end position="280"/>
    </location>
</feature>
<proteinExistence type="predicted"/>
<evidence type="ECO:0000259" key="1">
    <source>
        <dbReference type="Pfam" id="PF06985"/>
    </source>
</evidence>
<accession>A0AA39YAU8</accession>
<dbReference type="PANTHER" id="PTHR10622">
    <property type="entry name" value="HET DOMAIN-CONTAINING PROTEIN"/>
    <property type="match status" value="1"/>
</dbReference>
<evidence type="ECO:0000313" key="3">
    <source>
        <dbReference type="EMBL" id="KAK0649143.1"/>
    </source>
</evidence>